<comment type="caution">
    <text evidence="1">The sequence shown here is derived from an EMBL/GenBank/DDBJ whole genome shotgun (WGS) entry which is preliminary data.</text>
</comment>
<dbReference type="Pfam" id="PF13412">
    <property type="entry name" value="HTH_24"/>
    <property type="match status" value="1"/>
</dbReference>
<dbReference type="OrthoDB" id="9800326at2"/>
<dbReference type="SUPFAM" id="SSF46785">
    <property type="entry name" value="Winged helix' DNA-binding domain"/>
    <property type="match status" value="1"/>
</dbReference>
<name>A0A286TXV5_9BACT</name>
<gene>
    <name evidence="1" type="ORF">SCALIN_C13_0227</name>
</gene>
<dbReference type="InterPro" id="IPR036390">
    <property type="entry name" value="WH_DNA-bd_sf"/>
</dbReference>
<keyword evidence="2" id="KW-1185">Reference proteome</keyword>
<reference evidence="2" key="1">
    <citation type="journal article" date="2017" name="Environ. Microbiol. Rep.">
        <title>Genetic Diversity of Marine Anaerobic Ammonium-Oxidizing Bacteria as Revealed by Genomic and Proteomic Analyses of 'Candidatus Scalindua japonica'.</title>
        <authorList>
            <person name="Oshiki M."/>
            <person name="Mizuto K."/>
            <person name="Kimura Z."/>
            <person name="Kindaichi T."/>
            <person name="Satoh H."/>
            <person name="Okabe S."/>
        </authorList>
    </citation>
    <scope>NUCLEOTIDE SEQUENCE [LARGE SCALE GENOMIC DNA]</scope>
    <source>
        <strain evidence="2">husup-a2</strain>
    </source>
</reference>
<dbReference type="Proteomes" id="UP000218542">
    <property type="component" value="Unassembled WGS sequence"/>
</dbReference>
<accession>A0A286TXV5</accession>
<dbReference type="InterPro" id="IPR036388">
    <property type="entry name" value="WH-like_DNA-bd_sf"/>
</dbReference>
<proteinExistence type="predicted"/>
<evidence type="ECO:0000313" key="2">
    <source>
        <dbReference type="Proteomes" id="UP000218542"/>
    </source>
</evidence>
<evidence type="ECO:0000313" key="1">
    <source>
        <dbReference type="EMBL" id="GAX60710.1"/>
    </source>
</evidence>
<organism evidence="1 2">
    <name type="scientific">Candidatus Scalindua japonica</name>
    <dbReference type="NCBI Taxonomy" id="1284222"/>
    <lineage>
        <taxon>Bacteria</taxon>
        <taxon>Pseudomonadati</taxon>
        <taxon>Planctomycetota</taxon>
        <taxon>Candidatus Brocadiia</taxon>
        <taxon>Candidatus Brocadiales</taxon>
        <taxon>Candidatus Scalinduaceae</taxon>
        <taxon>Candidatus Scalindua</taxon>
    </lineage>
</organism>
<dbReference type="Gene3D" id="1.10.10.10">
    <property type="entry name" value="Winged helix-like DNA-binding domain superfamily/Winged helix DNA-binding domain"/>
    <property type="match status" value="1"/>
</dbReference>
<dbReference type="EMBL" id="BAOS01000013">
    <property type="protein sequence ID" value="GAX60710.1"/>
    <property type="molecule type" value="Genomic_DNA"/>
</dbReference>
<dbReference type="AlphaFoldDB" id="A0A286TXV5"/>
<protein>
    <submittedName>
        <fullName evidence="1">Transcriptional regulator</fullName>
    </submittedName>
</protein>
<sequence>MKSAQKNENSVMKKLTKNEKHVLKLLTEDPSSTNQEISGKLDLTPQGVGKIRKQLFEKKYIRTEELHLDYEKLGIDIHAITMIKILPSVFKKFKNNELDKVLKPINAIRSYAIPETDITHIIIYAFRNIKEYETYFRNILDEFGDYVEIKHTFVLSSGSIIKSSAKLMFLDVLNGLINDNATKTIESNT</sequence>